<comment type="caution">
    <text evidence="1">The sequence shown here is derived from an EMBL/GenBank/DDBJ whole genome shotgun (WGS) entry which is preliminary data.</text>
</comment>
<dbReference type="Proteomes" id="UP001362999">
    <property type="component" value="Unassembled WGS sequence"/>
</dbReference>
<protein>
    <submittedName>
        <fullName evidence="1">Uncharacterized protein</fullName>
    </submittedName>
</protein>
<evidence type="ECO:0000313" key="1">
    <source>
        <dbReference type="EMBL" id="KAK7028576.1"/>
    </source>
</evidence>
<dbReference type="EMBL" id="JAWWNJ010000028">
    <property type="protein sequence ID" value="KAK7028576.1"/>
    <property type="molecule type" value="Genomic_DNA"/>
</dbReference>
<accession>A0AAW0BPZ2</accession>
<keyword evidence="2" id="KW-1185">Reference proteome</keyword>
<gene>
    <name evidence="1" type="ORF">R3P38DRAFT_3190177</name>
</gene>
<dbReference type="AlphaFoldDB" id="A0AAW0BPZ2"/>
<sequence>MSPPLELCLLQIHLSNLSHHIRLTRRFRLILVPLVRTHSDSSNFKLHPIRASYLPTSFFWSFGTVVRLPSDTRAATFNGIQSALTLRAVDRYLSRLHPHPSTTPTSSTHPLFLTRISRESLIPTLLRQRLSHANPRRSSSDSCLKQATPNLRPFAPSLSTVACGRRSVPCTSAYTLRPPTYLLLLPQGLGSDLSPTRTLTKPFFFALRSLSTAISRSPPSQHHPLTSPPPERVSSHELNLLPVAAPQTHNTHPVSALPLASSYTRVIDRRFQSIATPSSPNPARASQAQHVYLLRRLLRRAAVTRVLKLKSARWKTGGGIMNE</sequence>
<proteinExistence type="predicted"/>
<organism evidence="1 2">
    <name type="scientific">Favolaschia claudopus</name>
    <dbReference type="NCBI Taxonomy" id="2862362"/>
    <lineage>
        <taxon>Eukaryota</taxon>
        <taxon>Fungi</taxon>
        <taxon>Dikarya</taxon>
        <taxon>Basidiomycota</taxon>
        <taxon>Agaricomycotina</taxon>
        <taxon>Agaricomycetes</taxon>
        <taxon>Agaricomycetidae</taxon>
        <taxon>Agaricales</taxon>
        <taxon>Marasmiineae</taxon>
        <taxon>Mycenaceae</taxon>
        <taxon>Favolaschia</taxon>
    </lineage>
</organism>
<evidence type="ECO:0000313" key="2">
    <source>
        <dbReference type="Proteomes" id="UP001362999"/>
    </source>
</evidence>
<name>A0AAW0BPZ2_9AGAR</name>
<reference evidence="1 2" key="1">
    <citation type="journal article" date="2024" name="J Genomics">
        <title>Draft genome sequencing and assembly of Favolaschia claudopus CIRM-BRFM 2984 isolated from oak limbs.</title>
        <authorList>
            <person name="Navarro D."/>
            <person name="Drula E."/>
            <person name="Chaduli D."/>
            <person name="Cazenave R."/>
            <person name="Ahrendt S."/>
            <person name="Wang J."/>
            <person name="Lipzen A."/>
            <person name="Daum C."/>
            <person name="Barry K."/>
            <person name="Grigoriev I.V."/>
            <person name="Favel A."/>
            <person name="Rosso M.N."/>
            <person name="Martin F."/>
        </authorList>
    </citation>
    <scope>NUCLEOTIDE SEQUENCE [LARGE SCALE GENOMIC DNA]</scope>
    <source>
        <strain evidence="1 2">CIRM-BRFM 2984</strain>
    </source>
</reference>